<accession>A0A0L0G3E8</accession>
<proteinExistence type="predicted"/>
<gene>
    <name evidence="1" type="ORF">SARC_04374</name>
</gene>
<dbReference type="RefSeq" id="XP_014157268.1">
    <property type="nucleotide sequence ID" value="XM_014301793.1"/>
</dbReference>
<dbReference type="Proteomes" id="UP000054560">
    <property type="component" value="Unassembled WGS sequence"/>
</dbReference>
<reference evidence="1 2" key="1">
    <citation type="submission" date="2011-02" db="EMBL/GenBank/DDBJ databases">
        <title>The Genome Sequence of Sphaeroforma arctica JP610.</title>
        <authorList>
            <consortium name="The Broad Institute Genome Sequencing Platform"/>
            <person name="Russ C."/>
            <person name="Cuomo C."/>
            <person name="Young S.K."/>
            <person name="Zeng Q."/>
            <person name="Gargeya S."/>
            <person name="Alvarado L."/>
            <person name="Berlin A."/>
            <person name="Chapman S.B."/>
            <person name="Chen Z."/>
            <person name="Freedman E."/>
            <person name="Gellesch M."/>
            <person name="Goldberg J."/>
            <person name="Griggs A."/>
            <person name="Gujja S."/>
            <person name="Heilman E."/>
            <person name="Heiman D."/>
            <person name="Howarth C."/>
            <person name="Mehta T."/>
            <person name="Neiman D."/>
            <person name="Pearson M."/>
            <person name="Roberts A."/>
            <person name="Saif S."/>
            <person name="Shea T."/>
            <person name="Shenoy N."/>
            <person name="Sisk P."/>
            <person name="Stolte C."/>
            <person name="Sykes S."/>
            <person name="White J."/>
            <person name="Yandava C."/>
            <person name="Burger G."/>
            <person name="Gray M.W."/>
            <person name="Holland P.W.H."/>
            <person name="King N."/>
            <person name="Lang F.B.F."/>
            <person name="Roger A.J."/>
            <person name="Ruiz-Trillo I."/>
            <person name="Haas B."/>
            <person name="Nusbaum C."/>
            <person name="Birren B."/>
        </authorList>
    </citation>
    <scope>NUCLEOTIDE SEQUENCE [LARGE SCALE GENOMIC DNA]</scope>
    <source>
        <strain evidence="1 2">JP610</strain>
    </source>
</reference>
<protein>
    <recommendedName>
        <fullName evidence="3">Peptidase S74 domain-containing protein</fullName>
    </recommendedName>
</protein>
<dbReference type="AlphaFoldDB" id="A0A0L0G3E8"/>
<organism evidence="1 2">
    <name type="scientific">Sphaeroforma arctica JP610</name>
    <dbReference type="NCBI Taxonomy" id="667725"/>
    <lineage>
        <taxon>Eukaryota</taxon>
        <taxon>Ichthyosporea</taxon>
        <taxon>Ichthyophonida</taxon>
        <taxon>Sphaeroforma</taxon>
    </lineage>
</organism>
<evidence type="ECO:0000313" key="1">
    <source>
        <dbReference type="EMBL" id="KNC83366.1"/>
    </source>
</evidence>
<name>A0A0L0G3E8_9EUKA</name>
<dbReference type="GeneID" id="25904878"/>
<dbReference type="EMBL" id="KQ241839">
    <property type="protein sequence ID" value="KNC83366.1"/>
    <property type="molecule type" value="Genomic_DNA"/>
</dbReference>
<sequence length="96" mass="10792">MGVADENNTAILEMYTDYVTVTESAPEVVVDKAETHFGFRVEDMQTILPELVYSDNNGVARDIKWNNITTLLVKENQQLHVTIADLVARVEALEQP</sequence>
<evidence type="ECO:0000313" key="2">
    <source>
        <dbReference type="Proteomes" id="UP000054560"/>
    </source>
</evidence>
<evidence type="ECO:0008006" key="3">
    <source>
        <dbReference type="Google" id="ProtNLM"/>
    </source>
</evidence>
<keyword evidence="2" id="KW-1185">Reference proteome</keyword>
<dbReference type="OrthoDB" id="27041at2759"/>